<protein>
    <submittedName>
        <fullName evidence="2">Uncharacterized protein</fullName>
    </submittedName>
</protein>
<reference evidence="2 3" key="1">
    <citation type="journal article" date="2012" name="Genome Biol.">
        <title>Sequencing three crocodilian genomes to illuminate the evolution of archosaurs and amniotes.</title>
        <authorList>
            <person name="St John J.A."/>
            <person name="Braun E.L."/>
            <person name="Isberg S.R."/>
            <person name="Miles L.G."/>
            <person name="Chong A.Y."/>
            <person name="Gongora J."/>
            <person name="Dalzell P."/>
            <person name="Moran C."/>
            <person name="Bed'hom B."/>
            <person name="Abzhanov A."/>
            <person name="Burgess S.C."/>
            <person name="Cooksey A.M."/>
            <person name="Castoe T.A."/>
            <person name="Crawford N.G."/>
            <person name="Densmore L.D."/>
            <person name="Drew J.C."/>
            <person name="Edwards S.V."/>
            <person name="Faircloth B.C."/>
            <person name="Fujita M.K."/>
            <person name="Greenwold M.J."/>
            <person name="Hoffmann F.G."/>
            <person name="Howard J.M."/>
            <person name="Iguchi T."/>
            <person name="Janes D.E."/>
            <person name="Khan S.Y."/>
            <person name="Kohno S."/>
            <person name="de Koning A.J."/>
            <person name="Lance S.L."/>
            <person name="McCarthy F.M."/>
            <person name="McCormack J.E."/>
            <person name="Merchant M.E."/>
            <person name="Peterson D.G."/>
            <person name="Pollock D.D."/>
            <person name="Pourmand N."/>
            <person name="Raney B.J."/>
            <person name="Roessler K.A."/>
            <person name="Sanford J.R."/>
            <person name="Sawyer R.H."/>
            <person name="Schmidt C.J."/>
            <person name="Triplett E.W."/>
            <person name="Tuberville T.D."/>
            <person name="Venegas-Anaya M."/>
            <person name="Howard J.T."/>
            <person name="Jarvis E.D."/>
            <person name="Guillette L.J.Jr."/>
            <person name="Glenn T.C."/>
            <person name="Green R.E."/>
            <person name="Ray D.A."/>
        </authorList>
    </citation>
    <scope>NUCLEOTIDE SEQUENCE [LARGE SCALE GENOMIC DNA]</scope>
    <source>
        <strain evidence="2">KSC_2009_1</strain>
    </source>
</reference>
<evidence type="ECO:0000313" key="3">
    <source>
        <dbReference type="Proteomes" id="UP000050525"/>
    </source>
</evidence>
<feature type="transmembrane region" description="Helical" evidence="1">
    <location>
        <begin position="39"/>
        <end position="59"/>
    </location>
</feature>
<sequence length="83" mass="9112">MSFPTGAPFTHYRTDAELHLEIKALCTLQPSLEAARSGACCLASCLFICICAVWMGIAVTPTDLAPKRGQSWKMLSFENCDDR</sequence>
<keyword evidence="1" id="KW-0812">Transmembrane</keyword>
<accession>A0A151NB64</accession>
<keyword evidence="1" id="KW-0472">Membrane</keyword>
<evidence type="ECO:0000256" key="1">
    <source>
        <dbReference type="SAM" id="Phobius"/>
    </source>
</evidence>
<gene>
    <name evidence="2" type="ORF">Y1Q_0024616</name>
</gene>
<keyword evidence="1" id="KW-1133">Transmembrane helix</keyword>
<proteinExistence type="predicted"/>
<name>A0A151NB64_ALLMI</name>
<evidence type="ECO:0000313" key="2">
    <source>
        <dbReference type="EMBL" id="KYO34026.1"/>
    </source>
</evidence>
<organism evidence="2 3">
    <name type="scientific">Alligator mississippiensis</name>
    <name type="common">American alligator</name>
    <dbReference type="NCBI Taxonomy" id="8496"/>
    <lineage>
        <taxon>Eukaryota</taxon>
        <taxon>Metazoa</taxon>
        <taxon>Chordata</taxon>
        <taxon>Craniata</taxon>
        <taxon>Vertebrata</taxon>
        <taxon>Euteleostomi</taxon>
        <taxon>Archelosauria</taxon>
        <taxon>Archosauria</taxon>
        <taxon>Crocodylia</taxon>
        <taxon>Alligatoridae</taxon>
        <taxon>Alligatorinae</taxon>
        <taxon>Alligator</taxon>
    </lineage>
</organism>
<dbReference type="EMBL" id="AKHW03003627">
    <property type="protein sequence ID" value="KYO34026.1"/>
    <property type="molecule type" value="Genomic_DNA"/>
</dbReference>
<comment type="caution">
    <text evidence="2">The sequence shown here is derived from an EMBL/GenBank/DDBJ whole genome shotgun (WGS) entry which is preliminary data.</text>
</comment>
<keyword evidence="3" id="KW-1185">Reference proteome</keyword>
<dbReference type="Proteomes" id="UP000050525">
    <property type="component" value="Unassembled WGS sequence"/>
</dbReference>
<dbReference type="AlphaFoldDB" id="A0A151NB64"/>